<keyword evidence="3" id="KW-1185">Reference proteome</keyword>
<evidence type="ECO:0000313" key="3">
    <source>
        <dbReference type="Proteomes" id="UP001642540"/>
    </source>
</evidence>
<proteinExistence type="predicted"/>
<reference evidence="2 3" key="1">
    <citation type="submission" date="2024-08" db="EMBL/GenBank/DDBJ databases">
        <authorList>
            <person name="Cucini C."/>
            <person name="Frati F."/>
        </authorList>
    </citation>
    <scope>NUCLEOTIDE SEQUENCE [LARGE SCALE GENOMIC DNA]</scope>
</reference>
<keyword evidence="1" id="KW-0732">Signal</keyword>
<sequence>MKTIFIVLAICAVALANTATDDDQTDREGRYVLLESSGRVFDRRLNNVVSDIVVDSNSYRSTYSISAPLARSNFWYY</sequence>
<accession>A0ABP1RJ40</accession>
<organism evidence="2 3">
    <name type="scientific">Orchesella dallaii</name>
    <dbReference type="NCBI Taxonomy" id="48710"/>
    <lineage>
        <taxon>Eukaryota</taxon>
        <taxon>Metazoa</taxon>
        <taxon>Ecdysozoa</taxon>
        <taxon>Arthropoda</taxon>
        <taxon>Hexapoda</taxon>
        <taxon>Collembola</taxon>
        <taxon>Entomobryomorpha</taxon>
        <taxon>Entomobryoidea</taxon>
        <taxon>Orchesellidae</taxon>
        <taxon>Orchesellinae</taxon>
        <taxon>Orchesella</taxon>
    </lineage>
</organism>
<feature type="signal peptide" evidence="1">
    <location>
        <begin position="1"/>
        <end position="16"/>
    </location>
</feature>
<gene>
    <name evidence="2" type="ORF">ODALV1_LOCUS22805</name>
</gene>
<feature type="chain" id="PRO_5046256236" evidence="1">
    <location>
        <begin position="17"/>
        <end position="77"/>
    </location>
</feature>
<dbReference type="Proteomes" id="UP001642540">
    <property type="component" value="Unassembled WGS sequence"/>
</dbReference>
<evidence type="ECO:0000256" key="1">
    <source>
        <dbReference type="SAM" id="SignalP"/>
    </source>
</evidence>
<name>A0ABP1RJ40_9HEXA</name>
<evidence type="ECO:0000313" key="2">
    <source>
        <dbReference type="EMBL" id="CAL8129044.1"/>
    </source>
</evidence>
<comment type="caution">
    <text evidence="2">The sequence shown here is derived from an EMBL/GenBank/DDBJ whole genome shotgun (WGS) entry which is preliminary data.</text>
</comment>
<protein>
    <submittedName>
        <fullName evidence="2">Uncharacterized protein</fullName>
    </submittedName>
</protein>
<dbReference type="EMBL" id="CAXLJM020000076">
    <property type="protein sequence ID" value="CAL8129044.1"/>
    <property type="molecule type" value="Genomic_DNA"/>
</dbReference>